<feature type="coiled-coil region" evidence="1">
    <location>
        <begin position="3"/>
        <end position="37"/>
    </location>
</feature>
<dbReference type="EMBL" id="MW394388">
    <property type="protein sequence ID" value="QQV91687.1"/>
    <property type="molecule type" value="Genomic_DNA"/>
</dbReference>
<protein>
    <submittedName>
        <fullName evidence="2">Uncharacterized protein</fullName>
    </submittedName>
</protein>
<gene>
    <name evidence="2" type="ORF">vBKpPFBKp27_058</name>
</gene>
<evidence type="ECO:0000313" key="2">
    <source>
        <dbReference type="EMBL" id="QQV91687.1"/>
    </source>
</evidence>
<reference evidence="2 3" key="1">
    <citation type="submission" date="2020-12" db="EMBL/GenBank/DDBJ databases">
        <title>Genomic characterization of four novel bacteriophages infecting Klebsiella pneumoniae.</title>
        <authorList>
            <person name="Estrada Bonilla B."/>
            <person name="Costa A.R."/>
            <person name="van Rossum T."/>
            <person name="Hagedoorn S."/>
            <person name="Wallinga H."/>
            <person name="Xiao M."/>
            <person name="Song W."/>
            <person name="Haas P.-J."/>
            <person name="Nobrega F.L."/>
            <person name="Brouns S.J.J."/>
        </authorList>
    </citation>
    <scope>NUCLEOTIDE SEQUENCE [LARGE SCALE GENOMIC DNA]</scope>
</reference>
<keyword evidence="3" id="KW-1185">Reference proteome</keyword>
<organism evidence="2 3">
    <name type="scientific">Klebsiella phage vB_KpP_FBKp27</name>
    <dbReference type="NCBI Taxonomy" id="2801837"/>
    <lineage>
        <taxon>Viruses</taxon>
        <taxon>Duplodnaviria</taxon>
        <taxon>Heunggongvirae</taxon>
        <taxon>Uroviricota</taxon>
        <taxon>Caudoviricetes</taxon>
        <taxon>Schitoviridae</taxon>
        <taxon>Efbeekayvirus</taxon>
        <taxon>Efbeekayvirus Fbkp27</taxon>
    </lineage>
</organism>
<accession>A0A7U0GAP4</accession>
<keyword evidence="1" id="KW-0175">Coiled coil</keyword>
<name>A0A7U0GAP4_9CAUD</name>
<proteinExistence type="predicted"/>
<evidence type="ECO:0000313" key="3">
    <source>
        <dbReference type="Proteomes" id="UP000596379"/>
    </source>
</evidence>
<evidence type="ECO:0000256" key="1">
    <source>
        <dbReference type="SAM" id="Coils"/>
    </source>
</evidence>
<sequence length="53" mass="6266">MDKDKINETMKDFDEAIDKAEAEVARLQELRREFINQYNLNKETSNEDMVAQS</sequence>
<dbReference type="Proteomes" id="UP000596379">
    <property type="component" value="Segment"/>
</dbReference>